<gene>
    <name evidence="1" type="ORF">SDC9_135422</name>
</gene>
<protein>
    <submittedName>
        <fullName evidence="1">Uncharacterized protein</fullName>
    </submittedName>
</protein>
<accession>A0A645DFR3</accession>
<proteinExistence type="predicted"/>
<dbReference type="EMBL" id="VSSQ01035955">
    <property type="protein sequence ID" value="MPM88320.1"/>
    <property type="molecule type" value="Genomic_DNA"/>
</dbReference>
<dbReference type="AlphaFoldDB" id="A0A645DFR3"/>
<sequence>MQNFRACLASINSQERYDRLAHSGFFTLVREDAEVDTRQEVLDQLAKHFGLV</sequence>
<reference evidence="1" key="1">
    <citation type="submission" date="2019-08" db="EMBL/GenBank/DDBJ databases">
        <authorList>
            <person name="Kucharzyk K."/>
            <person name="Murdoch R.W."/>
            <person name="Higgins S."/>
            <person name="Loffler F."/>
        </authorList>
    </citation>
    <scope>NUCLEOTIDE SEQUENCE</scope>
</reference>
<name>A0A645DFR3_9ZZZZ</name>
<organism evidence="1">
    <name type="scientific">bioreactor metagenome</name>
    <dbReference type="NCBI Taxonomy" id="1076179"/>
    <lineage>
        <taxon>unclassified sequences</taxon>
        <taxon>metagenomes</taxon>
        <taxon>ecological metagenomes</taxon>
    </lineage>
</organism>
<comment type="caution">
    <text evidence="1">The sequence shown here is derived from an EMBL/GenBank/DDBJ whole genome shotgun (WGS) entry which is preliminary data.</text>
</comment>
<evidence type="ECO:0000313" key="1">
    <source>
        <dbReference type="EMBL" id="MPM88320.1"/>
    </source>
</evidence>